<protein>
    <submittedName>
        <fullName evidence="2">Transglutaminase family protein</fullName>
    </submittedName>
</protein>
<dbReference type="Gene3D" id="2.60.40.2250">
    <property type="match status" value="1"/>
</dbReference>
<dbReference type="InterPro" id="IPR002931">
    <property type="entry name" value="Transglutaminase-like"/>
</dbReference>
<proteinExistence type="predicted"/>
<accession>A0ABW0GM37</accession>
<dbReference type="PANTHER" id="PTHR33490:SF12">
    <property type="entry name" value="BLL5557 PROTEIN"/>
    <property type="match status" value="1"/>
</dbReference>
<dbReference type="PANTHER" id="PTHR33490">
    <property type="entry name" value="BLR5614 PROTEIN-RELATED"/>
    <property type="match status" value="1"/>
</dbReference>
<dbReference type="SMART" id="SM00460">
    <property type="entry name" value="TGc"/>
    <property type="match status" value="1"/>
</dbReference>
<feature type="domain" description="Transglutaminase-like" evidence="1">
    <location>
        <begin position="160"/>
        <end position="220"/>
    </location>
</feature>
<comment type="caution">
    <text evidence="2">The sequence shown here is derived from an EMBL/GenBank/DDBJ whole genome shotgun (WGS) entry which is preliminary data.</text>
</comment>
<dbReference type="RefSeq" id="WP_340270835.1">
    <property type="nucleotide sequence ID" value="NZ_JBBEOG010000008.1"/>
</dbReference>
<reference evidence="3" key="1">
    <citation type="journal article" date="2019" name="Int. J. Syst. Evol. Microbiol.">
        <title>The Global Catalogue of Microorganisms (GCM) 10K type strain sequencing project: providing services to taxonomists for standard genome sequencing and annotation.</title>
        <authorList>
            <consortium name="The Broad Institute Genomics Platform"/>
            <consortium name="The Broad Institute Genome Sequencing Center for Infectious Disease"/>
            <person name="Wu L."/>
            <person name="Ma J."/>
        </authorList>
    </citation>
    <scope>NUCLEOTIDE SEQUENCE [LARGE SCALE GENOMIC DNA]</scope>
    <source>
        <strain evidence="3">CCUG 43114</strain>
    </source>
</reference>
<evidence type="ECO:0000259" key="1">
    <source>
        <dbReference type="SMART" id="SM00460"/>
    </source>
</evidence>
<dbReference type="Pfam" id="PF01841">
    <property type="entry name" value="Transglut_core"/>
    <property type="match status" value="1"/>
</dbReference>
<dbReference type="SUPFAM" id="SSF54001">
    <property type="entry name" value="Cysteine proteinases"/>
    <property type="match status" value="1"/>
</dbReference>
<dbReference type="Gene3D" id="3.10.620.30">
    <property type="match status" value="1"/>
</dbReference>
<dbReference type="EMBL" id="JBHSLD010000007">
    <property type="protein sequence ID" value="MFC5380967.1"/>
    <property type="molecule type" value="Genomic_DNA"/>
</dbReference>
<gene>
    <name evidence="2" type="ORF">ACFPJ6_09200</name>
</gene>
<sequence>MKRTVTATLSAEIASPADVELQVAVARIPGLTVDEHLAVSLDGVRLDPVELVDRAATGSRVHTVTCGPGRLEVAYDARVSGVAEPVPVEPLDASAFRRPSRYADSDRLAALAVAELGPGVREGADGVEPAEVRDRVRAFVAGRLQYVSGSSRGTDSAVDSLLAGAGVCRDYAHTVVALLRALDVPARLVSVYAPGLAPMDFHAVVEVLVAGRWTVVDATGLAPRAAMLRIATGRDAADTAFLTSYGGELALTAMTVTAVVDGDLPVEDPRTELALA</sequence>
<dbReference type="Proteomes" id="UP001596122">
    <property type="component" value="Unassembled WGS sequence"/>
</dbReference>
<organism evidence="2 3">
    <name type="scientific">Aquipuribacter nitratireducens</name>
    <dbReference type="NCBI Taxonomy" id="650104"/>
    <lineage>
        <taxon>Bacteria</taxon>
        <taxon>Bacillati</taxon>
        <taxon>Actinomycetota</taxon>
        <taxon>Actinomycetes</taxon>
        <taxon>Micrococcales</taxon>
        <taxon>Intrasporangiaceae</taxon>
        <taxon>Aquipuribacter</taxon>
    </lineage>
</organism>
<keyword evidence="3" id="KW-1185">Reference proteome</keyword>
<evidence type="ECO:0000313" key="3">
    <source>
        <dbReference type="Proteomes" id="UP001596122"/>
    </source>
</evidence>
<evidence type="ECO:0000313" key="2">
    <source>
        <dbReference type="EMBL" id="MFC5380967.1"/>
    </source>
</evidence>
<dbReference type="InterPro" id="IPR038765">
    <property type="entry name" value="Papain-like_cys_pep_sf"/>
</dbReference>
<name>A0ABW0GM37_9MICO</name>